<dbReference type="EMBL" id="FNTY01000002">
    <property type="protein sequence ID" value="SEE72933.1"/>
    <property type="molecule type" value="Genomic_DNA"/>
</dbReference>
<dbReference type="Proteomes" id="UP000198985">
    <property type="component" value="Unassembled WGS sequence"/>
</dbReference>
<evidence type="ECO:0000313" key="3">
    <source>
        <dbReference type="Proteomes" id="UP000198985"/>
    </source>
</evidence>
<organism evidence="2 3">
    <name type="scientific">Pseudomonas migulae</name>
    <dbReference type="NCBI Taxonomy" id="78543"/>
    <lineage>
        <taxon>Bacteria</taxon>
        <taxon>Pseudomonadati</taxon>
        <taxon>Pseudomonadota</taxon>
        <taxon>Gammaproteobacteria</taxon>
        <taxon>Pseudomonadales</taxon>
        <taxon>Pseudomonadaceae</taxon>
        <taxon>Pseudomonas</taxon>
    </lineage>
</organism>
<name>A0A1H5L7D8_9PSED</name>
<dbReference type="RefSeq" id="WP_084321184.1">
    <property type="nucleotide sequence ID" value="NZ_FNTY01000002.1"/>
</dbReference>
<accession>A0A1H5L7D8</accession>
<sequence length="139" mass="15119">MIGSNLPPLPYVEGLRRSLESGKVTAGRIEVANATPELQAKLDAGFRKSQRDLEQLIARYKTDPGRATLDTTSNPVERPDVQSLSKSDASPVPQDLLPLIETGRLEEQAINPTHGDLSITSTAVYQEWLLTRVGVDVAV</sequence>
<proteinExistence type="predicted"/>
<dbReference type="AlphaFoldDB" id="A0A1H5L7D8"/>
<protein>
    <submittedName>
        <fullName evidence="2">Uncharacterized protein</fullName>
    </submittedName>
</protein>
<reference evidence="2 3" key="1">
    <citation type="submission" date="2016-10" db="EMBL/GenBank/DDBJ databases">
        <authorList>
            <person name="de Groot N.N."/>
        </authorList>
    </citation>
    <scope>NUCLEOTIDE SEQUENCE [LARGE SCALE GENOMIC DNA]</scope>
    <source>
        <strain evidence="2 3">BS3662</strain>
    </source>
</reference>
<gene>
    <name evidence="2" type="ORF">SAMN04490194_3763</name>
</gene>
<evidence type="ECO:0000256" key="1">
    <source>
        <dbReference type="SAM" id="MobiDB-lite"/>
    </source>
</evidence>
<evidence type="ECO:0000313" key="2">
    <source>
        <dbReference type="EMBL" id="SEE72933.1"/>
    </source>
</evidence>
<feature type="region of interest" description="Disordered" evidence="1">
    <location>
        <begin position="64"/>
        <end position="93"/>
    </location>
</feature>